<feature type="binding site" evidence="10">
    <location>
        <position position="335"/>
    </location>
    <ligand>
        <name>[4Fe-4S] cluster</name>
        <dbReference type="ChEBI" id="CHEBI:49883"/>
    </ligand>
</feature>
<keyword evidence="3 10" id="KW-0004">4Fe-4S</keyword>
<protein>
    <submittedName>
        <fullName evidence="14">DUF689-domain-containing protein</fullName>
    </submittedName>
</protein>
<dbReference type="InterPro" id="IPR031838">
    <property type="entry name" value="Dre2_N"/>
</dbReference>
<dbReference type="STRING" id="1684307.A0A316UBS6"/>
<keyword evidence="7 10" id="KW-0408">Iron</keyword>
<feature type="domain" description="Anamorsin C-terminal" evidence="12">
    <location>
        <begin position="231"/>
        <end position="353"/>
    </location>
</feature>
<evidence type="ECO:0000259" key="12">
    <source>
        <dbReference type="Pfam" id="PF05093"/>
    </source>
</evidence>
<dbReference type="GO" id="GO:0009055">
    <property type="term" value="F:electron transfer activity"/>
    <property type="evidence" value="ECO:0007669"/>
    <property type="project" value="UniProtKB-UniRule"/>
</dbReference>
<feature type="region of interest" description="Disordered" evidence="11">
    <location>
        <begin position="1"/>
        <end position="22"/>
    </location>
</feature>
<dbReference type="EMBL" id="KZ819322">
    <property type="protein sequence ID" value="PWN22687.1"/>
    <property type="molecule type" value="Genomic_DNA"/>
</dbReference>
<feature type="binding site" evidence="10">
    <location>
        <position position="249"/>
    </location>
    <ligand>
        <name>[2Fe-2S] cluster</name>
        <dbReference type="ChEBI" id="CHEBI:190135"/>
    </ligand>
</feature>
<feature type="binding site" evidence="10">
    <location>
        <position position="254"/>
    </location>
    <ligand>
        <name>[2Fe-2S] cluster</name>
        <dbReference type="ChEBI" id="CHEBI:190135"/>
    </ligand>
</feature>
<feature type="region of interest" description="Disordered" evidence="11">
    <location>
        <begin position="151"/>
        <end position="183"/>
    </location>
</feature>
<sequence>MSPDVSSMAGPHHHQSNGVVSGEASDDRVLVIGSMAAAQSGQYQQAVQEAGQGGQRQVEMHMADRLKEGATVLSPSTYPYAMVLLPAAEAQDADLLSILYTSLRSQGQLLLELVGQADEASIKRSRGELIVSGFSSVTIEAGGKLVATKLESDGGSGSSSGAASSSISLSNGSGASASGSTAMPLRRKVLGNARTPGTKTSLWATAPAPAQIDPESLLSEADRLVPKAARREDCDLESALAGGKKKKACKGCTCGLRELEEEEENARMNGTSIVKLDENEQDLPAGSNVPGAKTEVTETVVDENGVTRVVKRVQVDTKGATSSCGSCFLGDAFRCSGCPYLGMPAFKPGEQVLIPDSMDDDL</sequence>
<feature type="region of interest" description="Fe-S binding site B" evidence="10">
    <location>
        <begin position="324"/>
        <end position="338"/>
    </location>
</feature>
<evidence type="ECO:0000256" key="9">
    <source>
        <dbReference type="ARBA" id="ARBA00023128"/>
    </source>
</evidence>
<keyword evidence="6 10" id="KW-0479">Metal-binding</keyword>
<feature type="binding site" evidence="10">
    <location>
        <position position="234"/>
    </location>
    <ligand>
        <name>[2Fe-2S] cluster</name>
        <dbReference type="ChEBI" id="CHEBI:190135"/>
    </ligand>
</feature>
<dbReference type="PANTHER" id="PTHR13273">
    <property type="entry name" value="ANAMORSIN"/>
    <property type="match status" value="1"/>
</dbReference>
<feature type="domain" description="Fe-S cluster assembly protein Dre2 N-terminal" evidence="13">
    <location>
        <begin position="45"/>
        <end position="138"/>
    </location>
</feature>
<accession>A0A316UBS6</accession>
<comment type="similarity">
    <text evidence="2 10">Belongs to the anamorsin family.</text>
</comment>
<organism evidence="14 15">
    <name type="scientific">Pseudomicrostroma glucosiphilum</name>
    <dbReference type="NCBI Taxonomy" id="1684307"/>
    <lineage>
        <taxon>Eukaryota</taxon>
        <taxon>Fungi</taxon>
        <taxon>Dikarya</taxon>
        <taxon>Basidiomycota</taxon>
        <taxon>Ustilaginomycotina</taxon>
        <taxon>Exobasidiomycetes</taxon>
        <taxon>Microstromatales</taxon>
        <taxon>Microstromatales incertae sedis</taxon>
        <taxon>Pseudomicrostroma</taxon>
    </lineage>
</organism>
<feature type="binding site" evidence="10">
    <location>
        <position position="338"/>
    </location>
    <ligand>
        <name>[4Fe-4S] cluster</name>
        <dbReference type="ChEBI" id="CHEBI:49883"/>
    </ligand>
</feature>
<keyword evidence="9 10" id="KW-0496">Mitochondrion</keyword>
<evidence type="ECO:0000256" key="4">
    <source>
        <dbReference type="ARBA" id="ARBA00022490"/>
    </source>
</evidence>
<dbReference type="Gene3D" id="3.40.50.150">
    <property type="entry name" value="Vaccinia Virus protein VP39"/>
    <property type="match status" value="1"/>
</dbReference>
<dbReference type="RefSeq" id="XP_025349847.1">
    <property type="nucleotide sequence ID" value="XM_025491560.1"/>
</dbReference>
<proteinExistence type="inferred from homology"/>
<keyword evidence="8 10" id="KW-0411">Iron-sulfur</keyword>
<comment type="cofactor">
    <cofactor evidence="1 10">
        <name>[4Fe-4S] cluster</name>
        <dbReference type="ChEBI" id="CHEBI:49883"/>
    </cofactor>
</comment>
<keyword evidence="5 10" id="KW-0001">2Fe-2S</keyword>
<comment type="domain">
    <text evidence="10">The twin Cx2C motifs are involved in the recognition by the mitochondrial MIA40-ERV1 disulfide relay system. The formation of 2 disulfide bonds in the Cx2C motifs through dithiol/disulfide exchange reactions effectively traps the protein in the mitochondrial intermembrane space.</text>
</comment>
<dbReference type="InterPro" id="IPR029063">
    <property type="entry name" value="SAM-dependent_MTases_sf"/>
</dbReference>
<name>A0A316UBS6_9BASI</name>
<dbReference type="PANTHER" id="PTHR13273:SF14">
    <property type="entry name" value="ANAMORSIN"/>
    <property type="match status" value="1"/>
</dbReference>
<evidence type="ECO:0000256" key="6">
    <source>
        <dbReference type="ARBA" id="ARBA00022723"/>
    </source>
</evidence>
<comment type="cofactor">
    <cofactor evidence="10">
        <name>[2Fe-2S] cluster</name>
        <dbReference type="ChEBI" id="CHEBI:190135"/>
    </cofactor>
</comment>
<dbReference type="GO" id="GO:0051537">
    <property type="term" value="F:2 iron, 2 sulfur cluster binding"/>
    <property type="evidence" value="ECO:0007669"/>
    <property type="project" value="UniProtKB-UniRule"/>
</dbReference>
<feature type="short sequence motif" description="Cx2C motif 1" evidence="10">
    <location>
        <begin position="324"/>
        <end position="327"/>
    </location>
</feature>
<dbReference type="InterPro" id="IPR007785">
    <property type="entry name" value="Anamorsin"/>
</dbReference>
<evidence type="ECO:0000256" key="5">
    <source>
        <dbReference type="ARBA" id="ARBA00022714"/>
    </source>
</evidence>
<dbReference type="GO" id="GO:0016226">
    <property type="term" value="P:iron-sulfur cluster assembly"/>
    <property type="evidence" value="ECO:0007669"/>
    <property type="project" value="UniProtKB-UniRule"/>
</dbReference>
<dbReference type="AlphaFoldDB" id="A0A316UBS6"/>
<dbReference type="Proteomes" id="UP000245942">
    <property type="component" value="Unassembled WGS sequence"/>
</dbReference>
<evidence type="ECO:0000313" key="14">
    <source>
        <dbReference type="EMBL" id="PWN22687.1"/>
    </source>
</evidence>
<feature type="binding site" evidence="10">
    <location>
        <position position="252"/>
    </location>
    <ligand>
        <name>[2Fe-2S] cluster</name>
        <dbReference type="ChEBI" id="CHEBI:190135"/>
    </ligand>
</feature>
<gene>
    <name evidence="14" type="ORF">BCV69DRAFT_280287</name>
</gene>
<evidence type="ECO:0000256" key="7">
    <source>
        <dbReference type="ARBA" id="ARBA00023004"/>
    </source>
</evidence>
<feature type="binding site" evidence="10">
    <location>
        <position position="327"/>
    </location>
    <ligand>
        <name>[4Fe-4S] cluster</name>
        <dbReference type="ChEBI" id="CHEBI:49883"/>
    </ligand>
</feature>
<comment type="subcellular location">
    <subcellularLocation>
        <location evidence="10">Cytoplasm</location>
    </subcellularLocation>
    <subcellularLocation>
        <location evidence="10">Mitochondrion intermembrane space</location>
    </subcellularLocation>
</comment>
<dbReference type="Pfam" id="PF05093">
    <property type="entry name" value="CIAPIN1"/>
    <property type="match status" value="1"/>
</dbReference>
<comment type="domain">
    <text evidence="10">The C-terminal domain binds 2 Fe-S clusters but is otherwise mostly in an intrinsically disordered conformation.</text>
</comment>
<evidence type="ECO:0000256" key="11">
    <source>
        <dbReference type="SAM" id="MobiDB-lite"/>
    </source>
</evidence>
<keyword evidence="4 10" id="KW-0963">Cytoplasm</keyword>
<evidence type="ECO:0000313" key="15">
    <source>
        <dbReference type="Proteomes" id="UP000245942"/>
    </source>
</evidence>
<dbReference type="Pfam" id="PF16803">
    <property type="entry name" value="DRE2_N"/>
    <property type="match status" value="1"/>
</dbReference>
<evidence type="ECO:0000256" key="8">
    <source>
        <dbReference type="ARBA" id="ARBA00023014"/>
    </source>
</evidence>
<dbReference type="OrthoDB" id="311633at2759"/>
<evidence type="ECO:0000256" key="1">
    <source>
        <dbReference type="ARBA" id="ARBA00001966"/>
    </source>
</evidence>
<comment type="domain">
    <text evidence="10">The N-terminal domain has structural similarity with S-adenosyl-L-methionine-dependent methyltransferases, but does not bind S-adenosyl-L-methionine. It is required for correct assembly of the 2 Fe-S clusters.</text>
</comment>
<evidence type="ECO:0000256" key="2">
    <source>
        <dbReference type="ARBA" id="ARBA00008169"/>
    </source>
</evidence>
<evidence type="ECO:0000256" key="3">
    <source>
        <dbReference type="ARBA" id="ARBA00022485"/>
    </source>
</evidence>
<dbReference type="GO" id="GO:0051539">
    <property type="term" value="F:4 iron, 4 sulfur cluster binding"/>
    <property type="evidence" value="ECO:0007669"/>
    <property type="project" value="UniProtKB-KW"/>
</dbReference>
<dbReference type="InterPro" id="IPR046408">
    <property type="entry name" value="CIAPIN1"/>
</dbReference>
<keyword evidence="15" id="KW-1185">Reference proteome</keyword>
<evidence type="ECO:0000256" key="10">
    <source>
        <dbReference type="HAMAP-Rule" id="MF_03115"/>
    </source>
</evidence>
<feature type="binding site" evidence="10">
    <location>
        <position position="324"/>
    </location>
    <ligand>
        <name>[4Fe-4S] cluster</name>
        <dbReference type="ChEBI" id="CHEBI:49883"/>
    </ligand>
</feature>
<feature type="compositionally biased region" description="Low complexity" evidence="11">
    <location>
        <begin position="159"/>
        <end position="180"/>
    </location>
</feature>
<dbReference type="GO" id="GO:0046872">
    <property type="term" value="F:metal ion binding"/>
    <property type="evidence" value="ECO:0007669"/>
    <property type="project" value="UniProtKB-KW"/>
</dbReference>
<comment type="caution">
    <text evidence="10">Lacks conserved residue(s) required for the propagation of feature annotation.</text>
</comment>
<reference evidence="14 15" key="1">
    <citation type="journal article" date="2018" name="Mol. Biol. Evol.">
        <title>Broad Genomic Sampling Reveals a Smut Pathogenic Ancestry of the Fungal Clade Ustilaginomycotina.</title>
        <authorList>
            <person name="Kijpornyongpan T."/>
            <person name="Mondo S.J."/>
            <person name="Barry K."/>
            <person name="Sandor L."/>
            <person name="Lee J."/>
            <person name="Lipzen A."/>
            <person name="Pangilinan J."/>
            <person name="LaButti K."/>
            <person name="Hainaut M."/>
            <person name="Henrissat B."/>
            <person name="Grigoriev I.V."/>
            <person name="Spatafora J.W."/>
            <person name="Aime M.C."/>
        </authorList>
    </citation>
    <scope>NUCLEOTIDE SEQUENCE [LARGE SCALE GENOMIC DNA]</scope>
    <source>
        <strain evidence="14 15">MCA 4718</strain>
    </source>
</reference>
<dbReference type="GeneID" id="37013294"/>
<dbReference type="GO" id="GO:0005758">
    <property type="term" value="C:mitochondrial intermembrane space"/>
    <property type="evidence" value="ECO:0007669"/>
    <property type="project" value="UniProtKB-SubCell"/>
</dbReference>
<feature type="short sequence motif" description="Cx2C motif 2" evidence="10">
    <location>
        <begin position="335"/>
        <end position="338"/>
    </location>
</feature>
<dbReference type="HAMAP" id="MF_03115">
    <property type="entry name" value="Anamorsin"/>
    <property type="match status" value="1"/>
</dbReference>
<evidence type="ECO:0000259" key="13">
    <source>
        <dbReference type="Pfam" id="PF16803"/>
    </source>
</evidence>